<evidence type="ECO:0000313" key="3">
    <source>
        <dbReference type="Proteomes" id="UP001610104"/>
    </source>
</evidence>
<comment type="caution">
    <text evidence="2">The sequence shown here is derived from an EMBL/GenBank/DDBJ whole genome shotgun (WGS) entry which is preliminary data.</text>
</comment>
<dbReference type="PANTHER" id="PTHR34203:SF15">
    <property type="entry name" value="SLL1173 PROTEIN"/>
    <property type="match status" value="1"/>
</dbReference>
<keyword evidence="2" id="KW-0808">Transferase</keyword>
<dbReference type="InterPro" id="IPR052514">
    <property type="entry name" value="SAM-dependent_MTase"/>
</dbReference>
<evidence type="ECO:0000259" key="1">
    <source>
        <dbReference type="Pfam" id="PF05050"/>
    </source>
</evidence>
<accession>A0ABW7MSH0</accession>
<organism evidence="2 3">
    <name type="scientific">Gaetbulibacter aquiaggeris</name>
    <dbReference type="NCBI Taxonomy" id="1735373"/>
    <lineage>
        <taxon>Bacteria</taxon>
        <taxon>Pseudomonadati</taxon>
        <taxon>Bacteroidota</taxon>
        <taxon>Flavobacteriia</taxon>
        <taxon>Flavobacteriales</taxon>
        <taxon>Flavobacteriaceae</taxon>
        <taxon>Gaetbulibacter</taxon>
    </lineage>
</organism>
<evidence type="ECO:0000313" key="2">
    <source>
        <dbReference type="EMBL" id="MFH6769530.1"/>
    </source>
</evidence>
<gene>
    <name evidence="2" type="ORF">V8G56_12335</name>
</gene>
<dbReference type="Gene3D" id="3.40.50.150">
    <property type="entry name" value="Vaccinia Virus protein VP39"/>
    <property type="match status" value="1"/>
</dbReference>
<dbReference type="RefSeq" id="WP_395438759.1">
    <property type="nucleotide sequence ID" value="NZ_JBAWKC010000004.1"/>
</dbReference>
<dbReference type="SUPFAM" id="SSF53335">
    <property type="entry name" value="S-adenosyl-L-methionine-dependent methyltransferases"/>
    <property type="match status" value="1"/>
</dbReference>
<dbReference type="EMBL" id="JBAWKC010000004">
    <property type="protein sequence ID" value="MFH6769530.1"/>
    <property type="molecule type" value="Genomic_DNA"/>
</dbReference>
<dbReference type="Pfam" id="PF05050">
    <property type="entry name" value="Methyltransf_21"/>
    <property type="match status" value="1"/>
</dbReference>
<dbReference type="GO" id="GO:0032259">
    <property type="term" value="P:methylation"/>
    <property type="evidence" value="ECO:0007669"/>
    <property type="project" value="UniProtKB-KW"/>
</dbReference>
<sequence>MSLYSTLKFIANHPLNGNNKLGTIIRFFKWQINTRLNPYPILYQYTTKSKLIIEKGMTGATGNLYCGLHEFNDMAFVLHFLRPDDLFVDIGANIGSYTILGAVHVGSKTISIEPVPSTFSKLLNNISINNAQNNVIAKNIALGSKKENVAFTKSLDTTNHVATASDKDIIEVNVETLDELLSNNITPSLMKIDVEGFETEVIKGALKTLNNHSLKAIIIELNGSGKRYGYDELEIHKTLLANGFIPYLYEPFNREIIKMEGFGTQNTIYIRDIQFVNERLKGAEKIEILKHTF</sequence>
<reference evidence="2 3" key="1">
    <citation type="submission" date="2024-02" db="EMBL/GenBank/DDBJ databases">
        <title>A Gaetbulibacter species isolated from tidal flats and genomic insights of their niches.</title>
        <authorList>
            <person name="Ye Y."/>
        </authorList>
    </citation>
    <scope>NUCLEOTIDE SEQUENCE [LARGE SCALE GENOMIC DNA]</scope>
    <source>
        <strain evidence="2 3">KEM-8</strain>
    </source>
</reference>
<dbReference type="InterPro" id="IPR006342">
    <property type="entry name" value="FkbM_mtfrase"/>
</dbReference>
<dbReference type="GO" id="GO:0008168">
    <property type="term" value="F:methyltransferase activity"/>
    <property type="evidence" value="ECO:0007669"/>
    <property type="project" value="UniProtKB-KW"/>
</dbReference>
<dbReference type="PANTHER" id="PTHR34203">
    <property type="entry name" value="METHYLTRANSFERASE, FKBM FAMILY PROTEIN"/>
    <property type="match status" value="1"/>
</dbReference>
<keyword evidence="2" id="KW-0489">Methyltransferase</keyword>
<feature type="domain" description="Methyltransferase FkbM" evidence="1">
    <location>
        <begin position="89"/>
        <end position="245"/>
    </location>
</feature>
<name>A0ABW7MSH0_9FLAO</name>
<dbReference type="InterPro" id="IPR029063">
    <property type="entry name" value="SAM-dependent_MTases_sf"/>
</dbReference>
<dbReference type="Proteomes" id="UP001610104">
    <property type="component" value="Unassembled WGS sequence"/>
</dbReference>
<keyword evidence="3" id="KW-1185">Reference proteome</keyword>
<protein>
    <submittedName>
        <fullName evidence="2">FkbM family methyltransferase</fullName>
    </submittedName>
</protein>
<proteinExistence type="predicted"/>
<dbReference type="NCBIfam" id="TIGR01444">
    <property type="entry name" value="fkbM_fam"/>
    <property type="match status" value="1"/>
</dbReference>